<evidence type="ECO:0000313" key="2">
    <source>
        <dbReference type="Proteomes" id="UP000011770"/>
    </source>
</evidence>
<gene>
    <name evidence="1" type="ORF">LEP1GSC188_2304</name>
</gene>
<organism evidence="1 2">
    <name type="scientific">Leptospira weilii serovar Topaz str. LT2116</name>
    <dbReference type="NCBI Taxonomy" id="1088540"/>
    <lineage>
        <taxon>Bacteria</taxon>
        <taxon>Pseudomonadati</taxon>
        <taxon>Spirochaetota</taxon>
        <taxon>Spirochaetia</taxon>
        <taxon>Leptospirales</taxon>
        <taxon>Leptospiraceae</taxon>
        <taxon>Leptospira</taxon>
    </lineage>
</organism>
<dbReference type="EMBL" id="AHOR02000031">
    <property type="protein sequence ID" value="EMF81706.1"/>
    <property type="molecule type" value="Genomic_DNA"/>
</dbReference>
<proteinExistence type="predicted"/>
<dbReference type="AlphaFoldDB" id="M3GXS5"/>
<sequence length="41" mass="4870">MVLGKYIEISNFKHRKLCAEFRVTRTYEKNTAIGCFQKLEC</sequence>
<comment type="caution">
    <text evidence="1">The sequence shown here is derived from an EMBL/GenBank/DDBJ whole genome shotgun (WGS) entry which is preliminary data.</text>
</comment>
<accession>M3GXS5</accession>
<dbReference type="Proteomes" id="UP000011770">
    <property type="component" value="Unassembled WGS sequence"/>
</dbReference>
<evidence type="ECO:0000313" key="1">
    <source>
        <dbReference type="EMBL" id="EMF81706.1"/>
    </source>
</evidence>
<reference evidence="1 2" key="1">
    <citation type="submission" date="2013-01" db="EMBL/GenBank/DDBJ databases">
        <authorList>
            <person name="Harkins D.M."/>
            <person name="Durkin A.S."/>
            <person name="Brinkac L.M."/>
            <person name="Haft D.H."/>
            <person name="Selengut J.D."/>
            <person name="Sanka R."/>
            <person name="DePew J."/>
            <person name="Purushe J."/>
            <person name="Tulsiani S.M."/>
            <person name="Graham G.C."/>
            <person name="Burns M.-A."/>
            <person name="Dohnt M.F."/>
            <person name="Smythe L.D."/>
            <person name="McKay D.B."/>
            <person name="Craig S.B."/>
            <person name="Vinetz J.M."/>
            <person name="Sutton G.G."/>
            <person name="Nierman W.C."/>
            <person name="Fouts D.E."/>
        </authorList>
    </citation>
    <scope>NUCLEOTIDE SEQUENCE [LARGE SCALE GENOMIC DNA]</scope>
    <source>
        <strain evidence="1 2">LT2116</strain>
    </source>
</reference>
<protein>
    <submittedName>
        <fullName evidence="1">Uncharacterized protein</fullName>
    </submittedName>
</protein>
<name>M3GXS5_9LEPT</name>